<evidence type="ECO:0000313" key="2">
    <source>
        <dbReference type="Proteomes" id="UP000298860"/>
    </source>
</evidence>
<gene>
    <name evidence="1" type="ORF">GTS_17590</name>
</gene>
<comment type="caution">
    <text evidence="1">The sequence shown here is derived from an EMBL/GenBank/DDBJ whole genome shotgun (WGS) entry which is preliminary data.</text>
</comment>
<dbReference type="AlphaFoldDB" id="A0A4D4J6J0"/>
<name>A0A4D4J6J0_9PSEU</name>
<reference evidence="2" key="1">
    <citation type="submission" date="2019-04" db="EMBL/GenBank/DDBJ databases">
        <title>Draft genome sequence of Pseudonocardiaceae bacterium SL3-2-4.</title>
        <authorList>
            <person name="Ningsih F."/>
            <person name="Yokota A."/>
            <person name="Sakai Y."/>
            <person name="Nanatani K."/>
            <person name="Yabe S."/>
            <person name="Oetari A."/>
            <person name="Sjamsuridzal W."/>
        </authorList>
    </citation>
    <scope>NUCLEOTIDE SEQUENCE [LARGE SCALE GENOMIC DNA]</scope>
    <source>
        <strain evidence="2">SL3-2-4</strain>
    </source>
</reference>
<organism evidence="1 2">
    <name type="scientific">Gandjariella thermophila</name>
    <dbReference type="NCBI Taxonomy" id="1931992"/>
    <lineage>
        <taxon>Bacteria</taxon>
        <taxon>Bacillati</taxon>
        <taxon>Actinomycetota</taxon>
        <taxon>Actinomycetes</taxon>
        <taxon>Pseudonocardiales</taxon>
        <taxon>Pseudonocardiaceae</taxon>
        <taxon>Gandjariella</taxon>
    </lineage>
</organism>
<keyword evidence="2" id="KW-1185">Reference proteome</keyword>
<dbReference type="EMBL" id="BJFL01000006">
    <property type="protein sequence ID" value="GDY30126.1"/>
    <property type="molecule type" value="Genomic_DNA"/>
</dbReference>
<accession>A0A4D4J6J0</accession>
<sequence length="128" mass="14030">MAAVFRPVADDLASAGHSVRLDPDPSETHDGRQRAQLILDGEVLGSLVVDPTRGMNTALLLLADLTQDFLVGRRQRQDDGTPWPACVAGHLHPMRIVYGLDDPVWTCPRDPRINVPIGKHPGRPFDLP</sequence>
<dbReference type="Proteomes" id="UP000298860">
    <property type="component" value="Unassembled WGS sequence"/>
</dbReference>
<evidence type="ECO:0000313" key="1">
    <source>
        <dbReference type="EMBL" id="GDY30126.1"/>
    </source>
</evidence>
<proteinExistence type="predicted"/>
<protein>
    <submittedName>
        <fullName evidence="1">Uncharacterized protein</fullName>
    </submittedName>
</protein>